<dbReference type="EMBL" id="PNHE01000035">
    <property type="protein sequence ID" value="PMC57922.1"/>
    <property type="molecule type" value="Genomic_DNA"/>
</dbReference>
<feature type="transmembrane region" description="Helical" evidence="1">
    <location>
        <begin position="144"/>
        <end position="161"/>
    </location>
</feature>
<feature type="transmembrane region" description="Helical" evidence="1">
    <location>
        <begin position="173"/>
        <end position="191"/>
    </location>
</feature>
<feature type="transmembrane region" description="Helical" evidence="1">
    <location>
        <begin position="67"/>
        <end position="86"/>
    </location>
</feature>
<keyword evidence="1" id="KW-1133">Transmembrane helix</keyword>
<keyword evidence="3" id="KW-1185">Reference proteome</keyword>
<comment type="caution">
    <text evidence="2">The sequence shown here is derived from an EMBL/GenBank/DDBJ whole genome shotgun (WGS) entry which is preliminary data.</text>
</comment>
<dbReference type="PIRSF" id="PIRSF037259">
    <property type="entry name" value="EcsB_ABC"/>
    <property type="match status" value="1"/>
</dbReference>
<dbReference type="InterPro" id="IPR010288">
    <property type="entry name" value="EcsB_ABC"/>
</dbReference>
<reference evidence="2 3" key="1">
    <citation type="submission" date="2017-09" db="EMBL/GenBank/DDBJ databases">
        <title>Bacterial strain isolated from the female urinary microbiota.</title>
        <authorList>
            <person name="Thomas-White K."/>
            <person name="Kumar N."/>
            <person name="Forster S."/>
            <person name="Putonti C."/>
            <person name="Lawley T."/>
            <person name="Wolfe A.J."/>
        </authorList>
    </citation>
    <scope>NUCLEOTIDE SEQUENCE [LARGE SCALE GENOMIC DNA]</scope>
    <source>
        <strain evidence="2 3">UMB0852</strain>
    </source>
</reference>
<dbReference type="Proteomes" id="UP000235682">
    <property type="component" value="Unassembled WGS sequence"/>
</dbReference>
<evidence type="ECO:0000313" key="2">
    <source>
        <dbReference type="EMBL" id="PMC57922.1"/>
    </source>
</evidence>
<protein>
    <recommendedName>
        <fullName evidence="4">ABC transporter permease</fullName>
    </recommendedName>
</protein>
<feature type="transmembrane region" description="Helical" evidence="1">
    <location>
        <begin position="197"/>
        <end position="216"/>
    </location>
</feature>
<keyword evidence="1" id="KW-0812">Transmembrane</keyword>
<feature type="transmembrane region" description="Helical" evidence="1">
    <location>
        <begin position="386"/>
        <end position="407"/>
    </location>
</feature>
<organism evidence="2 3">
    <name type="scientific">Dolosicoccus paucivorans</name>
    <dbReference type="NCBI Taxonomy" id="84521"/>
    <lineage>
        <taxon>Bacteria</taxon>
        <taxon>Bacillati</taxon>
        <taxon>Bacillota</taxon>
        <taxon>Bacilli</taxon>
        <taxon>Lactobacillales</taxon>
        <taxon>Aerococcaceae</taxon>
        <taxon>Dolosicoccus</taxon>
    </lineage>
</organism>
<feature type="transmembrane region" description="Helical" evidence="1">
    <location>
        <begin position="26"/>
        <end position="47"/>
    </location>
</feature>
<evidence type="ECO:0008006" key="4">
    <source>
        <dbReference type="Google" id="ProtNLM"/>
    </source>
</evidence>
<evidence type="ECO:0000256" key="1">
    <source>
        <dbReference type="SAM" id="Phobius"/>
    </source>
</evidence>
<sequence>MDPSLLNLYQKRRKQWAKEIGRYSRLILNDHFSIVLFVVLGFGIFFYQDQLVKLQVALQTPGVKYGLKGLLSVLVTSLLLLGRPLWFTKTADQSFLFARGQAWQPYWLKGTYLTTFLWSVVIAVGLIVLAPLMQLVNQWTLGEMGLFGLWVLLAKTAYELLRYLLIYYSNQRTLGLTGFCLLQLVLAYLSMNLSFRGLVGFIGLYLMVVLLVLMQLKKGTQHRVVNFNGVIESEEKRQAHFYRFISVFADTPQQQTSIKPRPWLAPLLERMTYFSQSSLAYLYLRVLMRSTSYSSVWLRLLLFTGGLMFLTNNAWLLIVLGVLCLILTALQLMPLMHAYRHHPGVALISSQTNKSLKAFQLVLMFALWAQRVVFMIIFIYKVPFGWPFILALASWIGTSLLLAYGYAPHWSKKHH</sequence>
<feature type="transmembrane region" description="Helical" evidence="1">
    <location>
        <begin position="106"/>
        <end position="132"/>
    </location>
</feature>
<dbReference type="RefSeq" id="WP_102228006.1">
    <property type="nucleotide sequence ID" value="NZ_PNFY01000033.1"/>
</dbReference>
<feature type="transmembrane region" description="Helical" evidence="1">
    <location>
        <begin position="291"/>
        <end position="309"/>
    </location>
</feature>
<dbReference type="STRING" id="84521.SAMN04487994_10348"/>
<dbReference type="AlphaFoldDB" id="A0A2N6SLI6"/>
<gene>
    <name evidence="2" type="ORF">CJ205_07090</name>
</gene>
<feature type="transmembrane region" description="Helical" evidence="1">
    <location>
        <begin position="315"/>
        <end position="337"/>
    </location>
</feature>
<keyword evidence="1" id="KW-0472">Membrane</keyword>
<evidence type="ECO:0000313" key="3">
    <source>
        <dbReference type="Proteomes" id="UP000235682"/>
    </source>
</evidence>
<accession>A0A2N6SLI6</accession>
<dbReference type="Pfam" id="PF05975">
    <property type="entry name" value="EcsB"/>
    <property type="match status" value="1"/>
</dbReference>
<proteinExistence type="predicted"/>
<feature type="transmembrane region" description="Helical" evidence="1">
    <location>
        <begin position="358"/>
        <end position="380"/>
    </location>
</feature>
<dbReference type="GO" id="GO:0016020">
    <property type="term" value="C:membrane"/>
    <property type="evidence" value="ECO:0007669"/>
    <property type="project" value="InterPro"/>
</dbReference>
<name>A0A2N6SLI6_9LACT</name>
<dbReference type="OrthoDB" id="2447941at2"/>